<name>A0A1J1I2F3_9DIPT</name>
<sequence>MSSTKPTLKLDVYGSIDVNPEEASSYFKYKLQTDDHNKKFFWDVPHQLPSDEIIGTDRNPIQTSIQEKKLDEISFPIKSKIEDDLKQQDIFDKEIDENSRIINKSIPFVEKFKGLVKDFEQFEKVFNEVDDNSDTYSTIDDFISKTDAIILGQMEIVEHEQKLIKNNDLIRQKIFKSTFETAQKINEIYTNLDSMERAYKTTKARTKTGSNAVLVRCKPENMKFRAYKTTKARTVNLETTLLKAREYIRENDKETITLMDSIQHLYLLMKEKNHEKVELKQYDISGQLNYIREELEVVEDEEERNSSRESLVAGIILGIIEAIKPDKKFHLSSSNLNVYIDETKSSFGSPSRDQVIQITSANQVYMECWKISSFNEDDSETALRIN</sequence>
<dbReference type="AlphaFoldDB" id="A0A1J1I2F3"/>
<accession>A0A1J1I2F3</accession>
<organism evidence="1 2">
    <name type="scientific">Clunio marinus</name>
    <dbReference type="NCBI Taxonomy" id="568069"/>
    <lineage>
        <taxon>Eukaryota</taxon>
        <taxon>Metazoa</taxon>
        <taxon>Ecdysozoa</taxon>
        <taxon>Arthropoda</taxon>
        <taxon>Hexapoda</taxon>
        <taxon>Insecta</taxon>
        <taxon>Pterygota</taxon>
        <taxon>Neoptera</taxon>
        <taxon>Endopterygota</taxon>
        <taxon>Diptera</taxon>
        <taxon>Nematocera</taxon>
        <taxon>Chironomoidea</taxon>
        <taxon>Chironomidae</taxon>
        <taxon>Clunio</taxon>
    </lineage>
</organism>
<keyword evidence="2" id="KW-1185">Reference proteome</keyword>
<dbReference type="EMBL" id="CVRI01000031">
    <property type="protein sequence ID" value="CRK92553.1"/>
    <property type="molecule type" value="Genomic_DNA"/>
</dbReference>
<evidence type="ECO:0000313" key="1">
    <source>
        <dbReference type="EMBL" id="CRK92553.1"/>
    </source>
</evidence>
<proteinExistence type="predicted"/>
<gene>
    <name evidence="1" type="ORF">CLUMA_CG006129</name>
</gene>
<protein>
    <submittedName>
        <fullName evidence="1">CLUMA_CG006129, isoform A</fullName>
    </submittedName>
</protein>
<reference evidence="1 2" key="1">
    <citation type="submission" date="2015-04" db="EMBL/GenBank/DDBJ databases">
        <authorList>
            <person name="Syromyatnikov M.Y."/>
            <person name="Popov V.N."/>
        </authorList>
    </citation>
    <scope>NUCLEOTIDE SEQUENCE [LARGE SCALE GENOMIC DNA]</scope>
</reference>
<evidence type="ECO:0000313" key="2">
    <source>
        <dbReference type="Proteomes" id="UP000183832"/>
    </source>
</evidence>
<dbReference type="Proteomes" id="UP000183832">
    <property type="component" value="Unassembled WGS sequence"/>
</dbReference>
<dbReference type="OrthoDB" id="10264298at2759"/>